<protein>
    <submittedName>
        <fullName evidence="1">Uncharacterized protein</fullName>
    </submittedName>
</protein>
<evidence type="ECO:0000313" key="1">
    <source>
        <dbReference type="EMBL" id="AHI52749.1"/>
    </source>
</evidence>
<keyword evidence="2" id="KW-1185">Reference proteome</keyword>
<dbReference type="OrthoDB" id="387437at2"/>
<dbReference type="PATRIC" id="fig|1276246.3.peg.407"/>
<reference evidence="1 2" key="1">
    <citation type="journal article" date="2014" name="Genome Biol. Evol.">
        <title>Molecular evolution of the substrate utilization strategies and putative virulence factors in mosquito-associated Spiroplasma species.</title>
        <authorList>
            <person name="Chang T.H."/>
            <person name="Lo W.S."/>
            <person name="Ku C."/>
            <person name="Chen L.L."/>
            <person name="Kuo C.H."/>
        </authorList>
    </citation>
    <scope>NUCLEOTIDE SEQUENCE [LARGE SCALE GENOMIC DNA]</scope>
    <source>
        <strain evidence="1">AES-1</strain>
    </source>
</reference>
<name>W6AGF2_9MOLU</name>
<dbReference type="Proteomes" id="UP000019267">
    <property type="component" value="Chromosome"/>
</dbReference>
<accession>W6AGF2</accession>
<gene>
    <name evidence="1" type="ORF">SCULI_v1c04080</name>
</gene>
<dbReference type="AlphaFoldDB" id="W6AGF2"/>
<organism evidence="1 2">
    <name type="scientific">Spiroplasma culicicola AES-1</name>
    <dbReference type="NCBI Taxonomy" id="1276246"/>
    <lineage>
        <taxon>Bacteria</taxon>
        <taxon>Bacillati</taxon>
        <taxon>Mycoplasmatota</taxon>
        <taxon>Mollicutes</taxon>
        <taxon>Entomoplasmatales</taxon>
        <taxon>Spiroplasmataceae</taxon>
        <taxon>Spiroplasma</taxon>
    </lineage>
</organism>
<dbReference type="RefSeq" id="WP_025362988.1">
    <property type="nucleotide sequence ID" value="NZ_CP006681.1"/>
</dbReference>
<dbReference type="KEGG" id="scq:SCULI_v1c04080"/>
<dbReference type="HOGENOM" id="CLU_615245_0_0_14"/>
<sequence length="444" mass="53119">MAKINIIDQFRIGVNKNVVTDSKLNQKIKDSYNEFEKLLTDKGFTLKKLSDFKYRSFNSKTKTIDLELAVVKYFPSLTFKHTSFLESILEIFQQLPIKYKIKKNQNYIAIHETYKDQAINYRFILLIRKKKNDLLIDYVNRNGIVQDDRALQLTEAFAKANKISGNTLSSVKRLINYILKDQFKYTYNLDYFILTWFYEFIAKSMNQYLDTKFNNLDKSFDYKKLNEVKYLSKWFKQKININNLYYFIFSKFNNYNSYFFSELQSESIEIFADISRYSLNTNSNFIQRSSFFAQMRIFDLQNFDDLSYIQSHCGNEYGYSKIAWDKARNEGKRYFASPKIITGNSNFAIFQRLFTSISTDLYSKLSQELKEEIKSMRQREAMEDLNLVAHNWLSSYEEKIKYLKPYFDHKYPLSTQSDWNTIIRMITTMVDKVNENDWIIENDN</sequence>
<evidence type="ECO:0000313" key="2">
    <source>
        <dbReference type="Proteomes" id="UP000019267"/>
    </source>
</evidence>
<dbReference type="STRING" id="1276246.SCULI_v1c04080"/>
<proteinExistence type="predicted"/>
<dbReference type="EMBL" id="CP006681">
    <property type="protein sequence ID" value="AHI52749.1"/>
    <property type="molecule type" value="Genomic_DNA"/>
</dbReference>